<keyword evidence="2" id="KW-0808">Transferase</keyword>
<dbReference type="Gene3D" id="3.40.50.2000">
    <property type="entry name" value="Glycogen Phosphorylase B"/>
    <property type="match status" value="1"/>
</dbReference>
<proteinExistence type="predicted"/>
<reference evidence="2" key="1">
    <citation type="submission" date="2009-10" db="EMBL/GenBank/DDBJ databases">
        <title>Diversity of trophic interactions inside an arsenic-rich microbial ecosystem.</title>
        <authorList>
            <person name="Bertin P.N."/>
            <person name="Heinrich-Salmeron A."/>
            <person name="Pelletier E."/>
            <person name="Goulhen-Chollet F."/>
            <person name="Arsene-Ploetze F."/>
            <person name="Gallien S."/>
            <person name="Calteau A."/>
            <person name="Vallenet D."/>
            <person name="Casiot C."/>
            <person name="Chane-Woon-Ming B."/>
            <person name="Giloteaux L."/>
            <person name="Barakat M."/>
            <person name="Bonnefoy V."/>
            <person name="Bruneel O."/>
            <person name="Chandler M."/>
            <person name="Cleiss J."/>
            <person name="Duran R."/>
            <person name="Elbaz-Poulichet F."/>
            <person name="Fonknechten N."/>
            <person name="Lauga B."/>
            <person name="Mornico D."/>
            <person name="Ortet P."/>
            <person name="Schaeffer C."/>
            <person name="Siguier P."/>
            <person name="Alexander Thil Smith A."/>
            <person name="Van Dorsselaer A."/>
            <person name="Weissenbach J."/>
            <person name="Medigue C."/>
            <person name="Le Paslier D."/>
        </authorList>
    </citation>
    <scope>NUCLEOTIDE SEQUENCE</scope>
</reference>
<organism evidence="2">
    <name type="scientific">mine drainage metagenome</name>
    <dbReference type="NCBI Taxonomy" id="410659"/>
    <lineage>
        <taxon>unclassified sequences</taxon>
        <taxon>metagenomes</taxon>
        <taxon>ecological metagenomes</taxon>
    </lineage>
</organism>
<comment type="caution">
    <text evidence="2">The sequence shown here is derived from an EMBL/GenBank/DDBJ whole genome shotgun (WGS) entry which is preliminary data.</text>
</comment>
<name>E6PX72_9ZZZZ</name>
<dbReference type="Pfam" id="PF00534">
    <property type="entry name" value="Glycos_transf_1"/>
    <property type="match status" value="1"/>
</dbReference>
<dbReference type="InterPro" id="IPR001296">
    <property type="entry name" value="Glyco_trans_1"/>
</dbReference>
<feature type="domain" description="Glycosyl transferase family 1" evidence="1">
    <location>
        <begin position="86"/>
        <end position="239"/>
    </location>
</feature>
<accession>E6PX72</accession>
<sequence length="265" mass="29562">MLDPYFKRRFPLKHMKKLVYWTLEESRNLNQANAVCMTSEEEVRTAGEGFPFCNFKRVQVPYGSPGPVGDPEAQRAAFLRAWPELAGKQFLLFLGRIHPKKGCDLLLEAFARVAEPEMHLVMAGPNEVGWATELRVRAERLGIADRITWTGMLRGDEKWGAFYAAEAFILPSHQENFGIAVADAMACGLVPLVSDKVNIAAEVASDGAGLMETDTVDGTERLIARFQAMSAEERREMRVTAKACYQRRYSLRGSSETVMRALGLA</sequence>
<evidence type="ECO:0000313" key="2">
    <source>
        <dbReference type="EMBL" id="CBH99531.1"/>
    </source>
</evidence>
<dbReference type="SUPFAM" id="SSF53756">
    <property type="entry name" value="UDP-Glycosyltransferase/glycogen phosphorylase"/>
    <property type="match status" value="1"/>
</dbReference>
<dbReference type="PANTHER" id="PTHR12526">
    <property type="entry name" value="GLYCOSYLTRANSFERASE"/>
    <property type="match status" value="1"/>
</dbReference>
<dbReference type="EMBL" id="CABN01000026">
    <property type="protein sequence ID" value="CBH99531.1"/>
    <property type="molecule type" value="Genomic_DNA"/>
</dbReference>
<protein>
    <submittedName>
        <fullName evidence="2">Glycosyl transferase, group 1</fullName>
    </submittedName>
</protein>
<dbReference type="AlphaFoldDB" id="E6PX72"/>
<dbReference type="GO" id="GO:0016757">
    <property type="term" value="F:glycosyltransferase activity"/>
    <property type="evidence" value="ECO:0007669"/>
    <property type="project" value="InterPro"/>
</dbReference>
<dbReference type="PANTHER" id="PTHR12526:SF637">
    <property type="entry name" value="GLYCOSYLTRANSFERASE EPSF-RELATED"/>
    <property type="match status" value="1"/>
</dbReference>
<gene>
    <name evidence="2" type="ORF">CARN3_0462</name>
</gene>
<evidence type="ECO:0000259" key="1">
    <source>
        <dbReference type="Pfam" id="PF00534"/>
    </source>
</evidence>